<organism evidence="9 10">
    <name type="scientific">Escovopsis weberi</name>
    <dbReference type="NCBI Taxonomy" id="150374"/>
    <lineage>
        <taxon>Eukaryota</taxon>
        <taxon>Fungi</taxon>
        <taxon>Dikarya</taxon>
        <taxon>Ascomycota</taxon>
        <taxon>Pezizomycotina</taxon>
        <taxon>Sordariomycetes</taxon>
        <taxon>Hypocreomycetidae</taxon>
        <taxon>Hypocreales</taxon>
        <taxon>Hypocreaceae</taxon>
        <taxon>Escovopsis</taxon>
    </lineage>
</organism>
<evidence type="ECO:0000256" key="2">
    <source>
        <dbReference type="ARBA" id="ARBA00023015"/>
    </source>
</evidence>
<dbReference type="SUPFAM" id="SSF46785">
    <property type="entry name" value="Winged helix' DNA-binding domain"/>
    <property type="match status" value="1"/>
</dbReference>
<evidence type="ECO:0000256" key="6">
    <source>
        <dbReference type="PROSITE-ProRule" id="PRU00089"/>
    </source>
</evidence>
<comment type="subcellular location">
    <subcellularLocation>
        <location evidence="1 6">Nucleus</location>
    </subcellularLocation>
</comment>
<feature type="region of interest" description="Disordered" evidence="7">
    <location>
        <begin position="1"/>
        <end position="64"/>
    </location>
</feature>
<keyword evidence="3 6" id="KW-0238">DNA-binding</keyword>
<dbReference type="InterPro" id="IPR001766">
    <property type="entry name" value="Fork_head_dom"/>
</dbReference>
<dbReference type="Pfam" id="PF00250">
    <property type="entry name" value="Forkhead"/>
    <property type="match status" value="1"/>
</dbReference>
<feature type="compositionally biased region" description="Polar residues" evidence="7">
    <location>
        <begin position="49"/>
        <end position="58"/>
    </location>
</feature>
<gene>
    <name evidence="9" type="ORF">ESCO_000694</name>
</gene>
<evidence type="ECO:0000313" key="10">
    <source>
        <dbReference type="Proteomes" id="UP000053831"/>
    </source>
</evidence>
<comment type="caution">
    <text evidence="9">The sequence shown here is derived from an EMBL/GenBank/DDBJ whole genome shotgun (WGS) entry which is preliminary data.</text>
</comment>
<dbReference type="InterPro" id="IPR036390">
    <property type="entry name" value="WH_DNA-bd_sf"/>
</dbReference>
<accession>A0A0M8N2A4</accession>
<evidence type="ECO:0000256" key="3">
    <source>
        <dbReference type="ARBA" id="ARBA00023125"/>
    </source>
</evidence>
<feature type="DNA-binding region" description="Fork-head" evidence="6">
    <location>
        <begin position="71"/>
        <end position="165"/>
    </location>
</feature>
<protein>
    <submittedName>
        <fullName evidence="9">Forkhead protein sep1</fullName>
    </submittedName>
</protein>
<dbReference type="GO" id="GO:0005634">
    <property type="term" value="C:nucleus"/>
    <property type="evidence" value="ECO:0007669"/>
    <property type="project" value="UniProtKB-SubCell"/>
</dbReference>
<evidence type="ECO:0000256" key="7">
    <source>
        <dbReference type="SAM" id="MobiDB-lite"/>
    </source>
</evidence>
<dbReference type="SMART" id="SM00339">
    <property type="entry name" value="FH"/>
    <property type="match status" value="1"/>
</dbReference>
<dbReference type="PROSITE" id="PS00658">
    <property type="entry name" value="FORK_HEAD_2"/>
    <property type="match status" value="1"/>
</dbReference>
<dbReference type="PANTHER" id="PTHR45881:SF1">
    <property type="entry name" value="FORK HEAD PROTEIN HOMOLOG 2"/>
    <property type="match status" value="1"/>
</dbReference>
<sequence length="225" mass="25031">MVPMAWPTTNKGPVTDSLKKKQPRLSKSKIGSQTDATNANTESEKENPSKSQEQTIPSWDSFPPIIDDGAKPQSSYAQLIGMAILRSPQRRLTLSQIYKWISEHYSFYAPTDAGWQNSIRHNLSLHKSFIKIERSKDDPGKGNYWGIEPGNEHLFLKEKPSRKCVPTAENMPVMSARMEPSQPAVSIIMPEPTLPPLLPLQRHSDPNAILPEPILEAVGVAIAQA</sequence>
<feature type="domain" description="Fork-head" evidence="8">
    <location>
        <begin position="71"/>
        <end position="165"/>
    </location>
</feature>
<dbReference type="OrthoDB" id="5954824at2759"/>
<dbReference type="PROSITE" id="PS50039">
    <property type="entry name" value="FORK_HEAD_3"/>
    <property type="match status" value="1"/>
</dbReference>
<dbReference type="PANTHER" id="PTHR45881">
    <property type="entry name" value="CHECKPOINT SUPPRESSOR 1-LIKE, ISOFORM A-RELATED"/>
    <property type="match status" value="1"/>
</dbReference>
<dbReference type="InterPro" id="IPR036388">
    <property type="entry name" value="WH-like_DNA-bd_sf"/>
</dbReference>
<dbReference type="Gene3D" id="1.10.10.10">
    <property type="entry name" value="Winged helix-like DNA-binding domain superfamily/Winged helix DNA-binding domain"/>
    <property type="match status" value="1"/>
</dbReference>
<name>A0A0M8N2A4_ESCWE</name>
<evidence type="ECO:0000259" key="8">
    <source>
        <dbReference type="PROSITE" id="PS50039"/>
    </source>
</evidence>
<dbReference type="FunFam" id="1.10.10.10:FF:000260">
    <property type="entry name" value="Forkhead transcription factor (Sep1)"/>
    <property type="match status" value="1"/>
</dbReference>
<evidence type="ECO:0000313" key="9">
    <source>
        <dbReference type="EMBL" id="KOS19114.1"/>
    </source>
</evidence>
<keyword evidence="4" id="KW-0804">Transcription</keyword>
<evidence type="ECO:0000256" key="1">
    <source>
        <dbReference type="ARBA" id="ARBA00004123"/>
    </source>
</evidence>
<dbReference type="PRINTS" id="PR00053">
    <property type="entry name" value="FORKHEAD"/>
</dbReference>
<dbReference type="EMBL" id="LGSR01000020">
    <property type="protein sequence ID" value="KOS19114.1"/>
    <property type="molecule type" value="Genomic_DNA"/>
</dbReference>
<dbReference type="Proteomes" id="UP000053831">
    <property type="component" value="Unassembled WGS sequence"/>
</dbReference>
<dbReference type="InterPro" id="IPR030456">
    <property type="entry name" value="TF_fork_head_CS_2"/>
</dbReference>
<feature type="compositionally biased region" description="Polar residues" evidence="7">
    <location>
        <begin position="29"/>
        <end position="41"/>
    </location>
</feature>
<reference evidence="9 10" key="1">
    <citation type="submission" date="2015-07" db="EMBL/GenBank/DDBJ databases">
        <title>The genome of the fungus Escovopsis weberi, a specialized disease agent of ant agriculture.</title>
        <authorList>
            <person name="de Man T.J."/>
            <person name="Stajich J.E."/>
            <person name="Kubicek C.P."/>
            <person name="Chenthamara K."/>
            <person name="Atanasova L."/>
            <person name="Druzhinina I.S."/>
            <person name="Birnbaum S."/>
            <person name="Barribeau S.M."/>
            <person name="Teiling C."/>
            <person name="Suen G."/>
            <person name="Currie C."/>
            <person name="Gerardo N.M."/>
        </authorList>
    </citation>
    <scope>NUCLEOTIDE SEQUENCE [LARGE SCALE GENOMIC DNA]</scope>
</reference>
<keyword evidence="10" id="KW-1185">Reference proteome</keyword>
<evidence type="ECO:0000256" key="5">
    <source>
        <dbReference type="ARBA" id="ARBA00023242"/>
    </source>
</evidence>
<keyword evidence="5 6" id="KW-0539">Nucleus</keyword>
<dbReference type="GO" id="GO:0000978">
    <property type="term" value="F:RNA polymerase II cis-regulatory region sequence-specific DNA binding"/>
    <property type="evidence" value="ECO:0007669"/>
    <property type="project" value="TreeGrafter"/>
</dbReference>
<keyword evidence="2" id="KW-0805">Transcription regulation</keyword>
<dbReference type="STRING" id="150374.A0A0M8N2A4"/>
<proteinExistence type="predicted"/>
<dbReference type="CDD" id="cd00059">
    <property type="entry name" value="FH_FOX"/>
    <property type="match status" value="1"/>
</dbReference>
<dbReference type="AlphaFoldDB" id="A0A0M8N2A4"/>
<evidence type="ECO:0000256" key="4">
    <source>
        <dbReference type="ARBA" id="ARBA00023163"/>
    </source>
</evidence>
<dbReference type="GO" id="GO:0001228">
    <property type="term" value="F:DNA-binding transcription activator activity, RNA polymerase II-specific"/>
    <property type="evidence" value="ECO:0007669"/>
    <property type="project" value="UniProtKB-ARBA"/>
</dbReference>